<dbReference type="PANTHER" id="PTHR48085:SF5">
    <property type="entry name" value="CADMIUM_ZINC-TRANSPORTING ATPASE HMA4-RELATED"/>
    <property type="match status" value="1"/>
</dbReference>
<evidence type="ECO:0000313" key="11">
    <source>
        <dbReference type="Proteomes" id="UP000221394"/>
    </source>
</evidence>
<dbReference type="InterPro" id="IPR051014">
    <property type="entry name" value="Cation_Transport_ATPase_IB"/>
</dbReference>
<keyword evidence="8" id="KW-0547">Nucleotide-binding</keyword>
<dbReference type="Pfam" id="PF00122">
    <property type="entry name" value="E1-E2_ATPase"/>
    <property type="match status" value="1"/>
</dbReference>
<dbReference type="GO" id="GO:0005524">
    <property type="term" value="F:ATP binding"/>
    <property type="evidence" value="ECO:0007669"/>
    <property type="project" value="UniProtKB-UniRule"/>
</dbReference>
<feature type="transmembrane region" description="Helical" evidence="8">
    <location>
        <begin position="61"/>
        <end position="81"/>
    </location>
</feature>
<comment type="similarity">
    <text evidence="2 8">Belongs to the cation transport ATPase (P-type) (TC 3.A.3) family. Type IB subfamily.</text>
</comment>
<dbReference type="SUPFAM" id="SSF56784">
    <property type="entry name" value="HAD-like"/>
    <property type="match status" value="1"/>
</dbReference>
<reference evidence="10 11" key="1">
    <citation type="submission" date="2017-10" db="EMBL/GenBank/DDBJ databases">
        <title>Sequencing the genomes of 1000 actinobacteria strains.</title>
        <authorList>
            <person name="Klenk H.-P."/>
        </authorList>
    </citation>
    <scope>NUCLEOTIDE SEQUENCE [LARGE SCALE GENOMIC DNA]</scope>
    <source>
        <strain evidence="10 11">DSM 21574</strain>
    </source>
</reference>
<keyword evidence="5" id="KW-1278">Translocase</keyword>
<dbReference type="PROSITE" id="PS00154">
    <property type="entry name" value="ATPASE_E1_E2"/>
    <property type="match status" value="1"/>
</dbReference>
<dbReference type="InterPro" id="IPR059000">
    <property type="entry name" value="ATPase_P-type_domA"/>
</dbReference>
<dbReference type="NCBIfam" id="TIGR01525">
    <property type="entry name" value="ATPase-IB_hvy"/>
    <property type="match status" value="1"/>
</dbReference>
<dbReference type="Proteomes" id="UP000221394">
    <property type="component" value="Unassembled WGS sequence"/>
</dbReference>
<dbReference type="InterPro" id="IPR008250">
    <property type="entry name" value="ATPase_P-typ_transduc_dom_A_sf"/>
</dbReference>
<feature type="domain" description="P-type ATPase A" evidence="9">
    <location>
        <begin position="118"/>
        <end position="218"/>
    </location>
</feature>
<comment type="caution">
    <text evidence="10">The sequence shown here is derived from an EMBL/GenBank/DDBJ whole genome shotgun (WGS) entry which is preliminary data.</text>
</comment>
<evidence type="ECO:0000256" key="7">
    <source>
        <dbReference type="ARBA" id="ARBA00023136"/>
    </source>
</evidence>
<dbReference type="Gene3D" id="3.40.50.1000">
    <property type="entry name" value="HAD superfamily/HAD-like"/>
    <property type="match status" value="1"/>
</dbReference>
<dbReference type="SFLD" id="SFLDS00003">
    <property type="entry name" value="Haloacid_Dehalogenase"/>
    <property type="match status" value="1"/>
</dbReference>
<dbReference type="InterPro" id="IPR001757">
    <property type="entry name" value="P_typ_ATPase"/>
</dbReference>
<dbReference type="InterPro" id="IPR023214">
    <property type="entry name" value="HAD_sf"/>
</dbReference>
<keyword evidence="8" id="KW-0067">ATP-binding</keyword>
<organism evidence="10 11">
    <name type="scientific">Flavimobilis soli</name>
    <dbReference type="NCBI Taxonomy" id="442709"/>
    <lineage>
        <taxon>Bacteria</taxon>
        <taxon>Bacillati</taxon>
        <taxon>Actinomycetota</taxon>
        <taxon>Actinomycetes</taxon>
        <taxon>Micrococcales</taxon>
        <taxon>Jonesiaceae</taxon>
        <taxon>Flavimobilis</taxon>
    </lineage>
</organism>
<feature type="transmembrane region" description="Helical" evidence="8">
    <location>
        <begin position="34"/>
        <end position="54"/>
    </location>
</feature>
<keyword evidence="11" id="KW-1185">Reference proteome</keyword>
<feature type="transmembrane region" description="Helical" evidence="8">
    <location>
        <begin position="571"/>
        <end position="590"/>
    </location>
</feature>
<dbReference type="CDD" id="cd02079">
    <property type="entry name" value="P-type_ATPase_HM"/>
    <property type="match status" value="1"/>
</dbReference>
<accession>A0A2A9EEY3</accession>
<dbReference type="InterPro" id="IPR036412">
    <property type="entry name" value="HAD-like_sf"/>
</dbReference>
<dbReference type="GO" id="GO:0046872">
    <property type="term" value="F:metal ion binding"/>
    <property type="evidence" value="ECO:0007669"/>
    <property type="project" value="UniProtKB-KW"/>
</dbReference>
<keyword evidence="3 8" id="KW-0812">Transmembrane</keyword>
<dbReference type="SUPFAM" id="SSF81665">
    <property type="entry name" value="Calcium ATPase, transmembrane domain M"/>
    <property type="match status" value="1"/>
</dbReference>
<dbReference type="InterPro" id="IPR023298">
    <property type="entry name" value="ATPase_P-typ_TM_dom_sf"/>
</dbReference>
<evidence type="ECO:0000256" key="3">
    <source>
        <dbReference type="ARBA" id="ARBA00022692"/>
    </source>
</evidence>
<dbReference type="SFLD" id="SFLDG00002">
    <property type="entry name" value="C1.7:_P-type_atpase_like"/>
    <property type="match status" value="1"/>
</dbReference>
<evidence type="ECO:0000313" key="10">
    <source>
        <dbReference type="EMBL" id="PFG36832.1"/>
    </source>
</evidence>
<feature type="transmembrane region" description="Helical" evidence="8">
    <location>
        <begin position="258"/>
        <end position="284"/>
    </location>
</feature>
<dbReference type="PRINTS" id="PR00119">
    <property type="entry name" value="CATATPASE"/>
</dbReference>
<name>A0A2A9EEY3_9MICO</name>
<dbReference type="InterPro" id="IPR018303">
    <property type="entry name" value="ATPase_P-typ_P_site"/>
</dbReference>
<protein>
    <submittedName>
        <fullName evidence="10">Cd2+/Zn2+-exporting ATPase</fullName>
    </submittedName>
</protein>
<comment type="subcellular location">
    <subcellularLocation>
        <location evidence="1">Cell membrane</location>
        <topology evidence="1">Multi-pass membrane protein</topology>
    </subcellularLocation>
</comment>
<keyword evidence="4 8" id="KW-0479">Metal-binding</keyword>
<evidence type="ECO:0000256" key="8">
    <source>
        <dbReference type="RuleBase" id="RU362081"/>
    </source>
</evidence>
<dbReference type="PANTHER" id="PTHR48085">
    <property type="entry name" value="CADMIUM/ZINC-TRANSPORTING ATPASE HMA2-RELATED"/>
    <property type="match status" value="1"/>
</dbReference>
<dbReference type="InterPro" id="IPR023299">
    <property type="entry name" value="ATPase_P-typ_cyto_dom_N"/>
</dbReference>
<dbReference type="InterPro" id="IPR044492">
    <property type="entry name" value="P_typ_ATPase_HD_dom"/>
</dbReference>
<dbReference type="Gene3D" id="3.40.1110.10">
    <property type="entry name" value="Calcium-transporting ATPase, cytoplasmic domain N"/>
    <property type="match status" value="1"/>
</dbReference>
<dbReference type="AlphaFoldDB" id="A0A2A9EEY3"/>
<keyword evidence="7 8" id="KW-0472">Membrane</keyword>
<evidence type="ECO:0000259" key="9">
    <source>
        <dbReference type="Pfam" id="PF00122"/>
    </source>
</evidence>
<proteinExistence type="inferred from homology"/>
<dbReference type="SUPFAM" id="SSF81653">
    <property type="entry name" value="Calcium ATPase, transduction domain A"/>
    <property type="match status" value="1"/>
</dbReference>
<evidence type="ECO:0000256" key="4">
    <source>
        <dbReference type="ARBA" id="ARBA00022723"/>
    </source>
</evidence>
<dbReference type="InterPro" id="IPR027256">
    <property type="entry name" value="P-typ_ATPase_IB"/>
</dbReference>
<keyword evidence="8" id="KW-1003">Cell membrane</keyword>
<evidence type="ECO:0000256" key="2">
    <source>
        <dbReference type="ARBA" id="ARBA00006024"/>
    </source>
</evidence>
<dbReference type="GO" id="GO:0005886">
    <property type="term" value="C:plasma membrane"/>
    <property type="evidence" value="ECO:0007669"/>
    <property type="project" value="UniProtKB-SubCell"/>
</dbReference>
<sequence length="636" mass="64807">MTTVSTWTRNRWTVPGVSGLLVLASFVAQRFGGATVGDVLMVAAAVVAGAPVVVKAVRAALVRVVSIDLLVSVAAIGAVLVGNYWEAAAVTFLFAVGHALETATLDRTRSALAELVALAPDVAVVLRDGEQEEVPTRDVRTGETVLVKNGAKVPVDGVVVGGSGALDEASITGESMPVEKADGDQVFAGTVAVSGFLQVRATGVGSDTTLARIIHRVEEAQDAKARTQAFMDRFAAWYTPGTIVLAVVVGLLTGDVVLALTLLVIGCPGALVISIPVSIVAGIGRGARDGVLIKGGEHLETSARISAVALDKTGTLTEGRPSLTDVVALAPGVTQDEVLAVAARAEAGSEHPLARAVLDAARRAGLAVPGLPSSTEPVPGKGIVATVDGARIVVGNLALLAAEGVDGAAAHLVVDELAAAGRTPMVVARDGVVLGVVGVADRVRADAAEMVRRLHTAGVRNVVMLTGDQQRVADAVAAQVGINEVRAGLLPEGKLEAVAALQRDGYVVAMVGDGVNDAPALATADVGIAMGAGTGVALETADIALMRDDLLMIPQAVSLARRTVRTMRQNIVVALVTVATLLAGVLVGGVTMAVGMLVHEASVLIVIANAVRLLRRPREARAARLTHVKDLADARS</sequence>
<dbReference type="GO" id="GO:0019829">
    <property type="term" value="F:ATPase-coupled monoatomic cation transmembrane transporter activity"/>
    <property type="evidence" value="ECO:0007669"/>
    <property type="project" value="InterPro"/>
</dbReference>
<dbReference type="SFLD" id="SFLDF00027">
    <property type="entry name" value="p-type_atpase"/>
    <property type="match status" value="1"/>
</dbReference>
<feature type="transmembrane region" description="Helical" evidence="8">
    <location>
        <begin position="596"/>
        <end position="614"/>
    </location>
</feature>
<feature type="transmembrane region" description="Helical" evidence="8">
    <location>
        <begin position="234"/>
        <end position="252"/>
    </location>
</feature>
<keyword evidence="6 8" id="KW-1133">Transmembrane helix</keyword>
<dbReference type="FunFam" id="2.70.150.10:FF:000002">
    <property type="entry name" value="Copper-transporting ATPase 1, putative"/>
    <property type="match status" value="1"/>
</dbReference>
<dbReference type="Gene3D" id="2.70.150.10">
    <property type="entry name" value="Calcium-transporting ATPase, cytoplasmic transduction domain A"/>
    <property type="match status" value="1"/>
</dbReference>
<dbReference type="GO" id="GO:0016887">
    <property type="term" value="F:ATP hydrolysis activity"/>
    <property type="evidence" value="ECO:0007669"/>
    <property type="project" value="InterPro"/>
</dbReference>
<evidence type="ECO:0000256" key="6">
    <source>
        <dbReference type="ARBA" id="ARBA00022989"/>
    </source>
</evidence>
<gene>
    <name evidence="10" type="ORF">ATL41_1571</name>
</gene>
<dbReference type="EMBL" id="PDJH01000001">
    <property type="protein sequence ID" value="PFG36832.1"/>
    <property type="molecule type" value="Genomic_DNA"/>
</dbReference>
<dbReference type="Pfam" id="PF00702">
    <property type="entry name" value="Hydrolase"/>
    <property type="match status" value="1"/>
</dbReference>
<dbReference type="NCBIfam" id="TIGR01494">
    <property type="entry name" value="ATPase_P-type"/>
    <property type="match status" value="1"/>
</dbReference>
<evidence type="ECO:0000256" key="5">
    <source>
        <dbReference type="ARBA" id="ARBA00022967"/>
    </source>
</evidence>
<evidence type="ECO:0000256" key="1">
    <source>
        <dbReference type="ARBA" id="ARBA00004651"/>
    </source>
</evidence>
<dbReference type="OrthoDB" id="7059309at2"/>
<dbReference type="RefSeq" id="WP_098457970.1">
    <property type="nucleotide sequence ID" value="NZ_PDJH01000001.1"/>
</dbReference>